<evidence type="ECO:0000313" key="3">
    <source>
        <dbReference type="EMBL" id="SEG19623.1"/>
    </source>
</evidence>
<organism evidence="3 4">
    <name type="scientific">Vibrio hangzhouensis</name>
    <dbReference type="NCBI Taxonomy" id="462991"/>
    <lineage>
        <taxon>Bacteria</taxon>
        <taxon>Pseudomonadati</taxon>
        <taxon>Pseudomonadota</taxon>
        <taxon>Gammaproteobacteria</taxon>
        <taxon>Vibrionales</taxon>
        <taxon>Vibrionaceae</taxon>
        <taxon>Vibrio</taxon>
    </lineage>
</organism>
<feature type="coiled-coil region" evidence="1">
    <location>
        <begin position="114"/>
        <end position="149"/>
    </location>
</feature>
<dbReference type="OrthoDB" id="9798761at2"/>
<evidence type="ECO:0000259" key="2">
    <source>
        <dbReference type="Pfam" id="PF03235"/>
    </source>
</evidence>
<feature type="domain" description="GmrSD restriction endonucleases N-terminal" evidence="2">
    <location>
        <begin position="19"/>
        <end position="347"/>
    </location>
</feature>
<dbReference type="PANTHER" id="PTHR35149">
    <property type="entry name" value="SLL5132 PROTEIN"/>
    <property type="match status" value="1"/>
</dbReference>
<evidence type="ECO:0000256" key="1">
    <source>
        <dbReference type="SAM" id="Coils"/>
    </source>
</evidence>
<dbReference type="InterPro" id="IPR004919">
    <property type="entry name" value="GmrSD_N"/>
</dbReference>
<sequence length="780" mass="88568">MQKSLDIFNAKPQSVFDVICERKNTGFYMPAYQRPYSWEENHVMDLFSDCNNVFRNLLDSSDAIIFLGSILSVDDSAAETVYPLAKKQKPTHIKLIIDGQQRLSTLMLIILCLNERLRLLLPSLKKAIKAEEKEENEDILDSLEGLREIASQLIIDTSNTTVETTADHEVFKFYPKIIRSQVDCWGKDERKARYDSPISELLIKYQRHVIEQGESAVFKSFDLSQLNIESKRVINNIKAIRKQLDCIQNGFEFKLSGGETEEKINIENFVDVDTLDLCLDFPVDEELLEATQKYPKLEGIIHVAAFARFLLHRVCLTYVEVNSESYAFDMFEALNTTGEPLTAIETFVPKVIEHISNKRKNGTSEEELESAMATLNSVTERFESLIKSKEKNDKSKALILAFIRAYQGKVKVTSLRDQRDAMLKSYENCHYSSKDEYLVQFAKTADFIFEHWQRTLPDVGHLVDAGERDLANTCLRYLVDMNHDIVQSLLVQFILIDEKHETVGSEYSSFAEVLKAVTAFSVLWRAMSGGADGIDGVYKKLHERGLQGQSTGYQLRNGGLTSAGFDVEAVKSFFKDELEAKILSKGSTKDSAFEQWLDICSTQPLLTKPKSIKLLLLAAFHGIELKGTQYYLSDRPSTQFLTTSSWEMISGKNAIKKVFNGGSSKGWEDEAIFDPAEFNKLGNVLVDARDSISSVNPPSWYDLKQHLLQALSNDSLNEIDTILLNKGELSNEVKRNAAVLMLESKFEDITYADVWNKKSIDERTELLLKNAWENLTKWLG</sequence>
<evidence type="ECO:0000313" key="4">
    <source>
        <dbReference type="Proteomes" id="UP000236721"/>
    </source>
</evidence>
<proteinExistence type="predicted"/>
<protein>
    <recommendedName>
        <fullName evidence="2">GmrSD restriction endonucleases N-terminal domain-containing protein</fullName>
    </recommendedName>
</protein>
<gene>
    <name evidence="3" type="ORF">SAMN04488244_108162</name>
</gene>
<name>A0A1H5Y6L7_9VIBR</name>
<keyword evidence="4" id="KW-1185">Reference proteome</keyword>
<dbReference type="PANTHER" id="PTHR35149:SF1">
    <property type="entry name" value="DUF5655 DOMAIN-CONTAINING PROTEIN"/>
    <property type="match status" value="1"/>
</dbReference>
<accession>A0A1H5Y6L7</accession>
<dbReference type="Proteomes" id="UP000236721">
    <property type="component" value="Unassembled WGS sequence"/>
</dbReference>
<keyword evidence="1" id="KW-0175">Coiled coil</keyword>
<dbReference type="AlphaFoldDB" id="A0A1H5Y6L7"/>
<dbReference type="RefSeq" id="WP_103880294.1">
    <property type="nucleotide sequence ID" value="NZ_FNVG01000008.1"/>
</dbReference>
<reference evidence="4" key="1">
    <citation type="submission" date="2016-10" db="EMBL/GenBank/DDBJ databases">
        <authorList>
            <person name="Varghese N."/>
            <person name="Submissions S."/>
        </authorList>
    </citation>
    <scope>NUCLEOTIDE SEQUENCE [LARGE SCALE GENOMIC DNA]</scope>
    <source>
        <strain evidence="4">CGMCC 1.7062</strain>
    </source>
</reference>
<dbReference type="Pfam" id="PF03235">
    <property type="entry name" value="GmrSD_N"/>
    <property type="match status" value="1"/>
</dbReference>
<dbReference type="EMBL" id="FNVG01000008">
    <property type="protein sequence ID" value="SEG19623.1"/>
    <property type="molecule type" value="Genomic_DNA"/>
</dbReference>